<evidence type="ECO:0000256" key="4">
    <source>
        <dbReference type="SAM" id="SignalP"/>
    </source>
</evidence>
<dbReference type="SMART" id="SM00656">
    <property type="entry name" value="Amb_all"/>
    <property type="match status" value="1"/>
</dbReference>
<evidence type="ECO:0000259" key="5">
    <source>
        <dbReference type="SMART" id="SM00656"/>
    </source>
</evidence>
<evidence type="ECO:0000256" key="1">
    <source>
        <dbReference type="ARBA" id="ARBA00010980"/>
    </source>
</evidence>
<feature type="chain" id="PRO_5042107126" evidence="4">
    <location>
        <begin position="20"/>
        <end position="323"/>
    </location>
</feature>
<dbReference type="Pfam" id="PF00544">
    <property type="entry name" value="Pectate_lyase_4"/>
    <property type="match status" value="1"/>
</dbReference>
<evidence type="ECO:0000256" key="2">
    <source>
        <dbReference type="ARBA" id="ARBA00023239"/>
    </source>
</evidence>
<keyword evidence="4" id="KW-0732">Signal</keyword>
<organism evidence="6 7">
    <name type="scientific">Mycena albidolilacea</name>
    <dbReference type="NCBI Taxonomy" id="1033008"/>
    <lineage>
        <taxon>Eukaryota</taxon>
        <taxon>Fungi</taxon>
        <taxon>Dikarya</taxon>
        <taxon>Basidiomycota</taxon>
        <taxon>Agaricomycotina</taxon>
        <taxon>Agaricomycetes</taxon>
        <taxon>Agaricomycetidae</taxon>
        <taxon>Agaricales</taxon>
        <taxon>Marasmiineae</taxon>
        <taxon>Mycenaceae</taxon>
        <taxon>Mycena</taxon>
    </lineage>
</organism>
<evidence type="ECO:0000313" key="6">
    <source>
        <dbReference type="EMBL" id="KAJ7330815.1"/>
    </source>
</evidence>
<comment type="subcellular location">
    <subcellularLocation>
        <location evidence="3">Secreted</location>
    </subcellularLocation>
</comment>
<keyword evidence="3" id="KW-0624">Polysaccharide degradation</keyword>
<comment type="similarity">
    <text evidence="1 3">Belongs to the polysaccharide lyase 1 family.</text>
</comment>
<feature type="domain" description="Pectate lyase" evidence="5">
    <location>
        <begin position="35"/>
        <end position="247"/>
    </location>
</feature>
<dbReference type="AlphaFoldDB" id="A0AAD6ZN23"/>
<dbReference type="PANTHER" id="PTHR31683:SF18">
    <property type="entry name" value="PECTATE LYASE 21-RELATED"/>
    <property type="match status" value="1"/>
</dbReference>
<keyword evidence="2 3" id="KW-0456">Lyase</keyword>
<reference evidence="6" key="1">
    <citation type="submission" date="2023-03" db="EMBL/GenBank/DDBJ databases">
        <title>Massive genome expansion in bonnet fungi (Mycena s.s.) driven by repeated elements and novel gene families across ecological guilds.</title>
        <authorList>
            <consortium name="Lawrence Berkeley National Laboratory"/>
            <person name="Harder C.B."/>
            <person name="Miyauchi S."/>
            <person name="Viragh M."/>
            <person name="Kuo A."/>
            <person name="Thoen E."/>
            <person name="Andreopoulos B."/>
            <person name="Lu D."/>
            <person name="Skrede I."/>
            <person name="Drula E."/>
            <person name="Henrissat B."/>
            <person name="Morin E."/>
            <person name="Kohler A."/>
            <person name="Barry K."/>
            <person name="LaButti K."/>
            <person name="Morin E."/>
            <person name="Salamov A."/>
            <person name="Lipzen A."/>
            <person name="Mereny Z."/>
            <person name="Hegedus B."/>
            <person name="Baldrian P."/>
            <person name="Stursova M."/>
            <person name="Weitz H."/>
            <person name="Taylor A."/>
            <person name="Grigoriev I.V."/>
            <person name="Nagy L.G."/>
            <person name="Martin F."/>
            <person name="Kauserud H."/>
        </authorList>
    </citation>
    <scope>NUCLEOTIDE SEQUENCE</scope>
    <source>
        <strain evidence="6">CBHHK002</strain>
    </source>
</reference>
<dbReference type="Gene3D" id="2.160.20.10">
    <property type="entry name" value="Single-stranded right-handed beta-helix, Pectin lyase-like"/>
    <property type="match status" value="1"/>
</dbReference>
<dbReference type="GO" id="GO:0005576">
    <property type="term" value="C:extracellular region"/>
    <property type="evidence" value="ECO:0007669"/>
    <property type="project" value="UniProtKB-SubCell"/>
</dbReference>
<dbReference type="InterPro" id="IPR002022">
    <property type="entry name" value="Pec_lyase"/>
</dbReference>
<dbReference type="SUPFAM" id="SSF51126">
    <property type="entry name" value="Pectin lyase-like"/>
    <property type="match status" value="1"/>
</dbReference>
<feature type="signal peptide" evidence="4">
    <location>
        <begin position="1"/>
        <end position="19"/>
    </location>
</feature>
<dbReference type="Proteomes" id="UP001218218">
    <property type="component" value="Unassembled WGS sequence"/>
</dbReference>
<dbReference type="GO" id="GO:0000272">
    <property type="term" value="P:polysaccharide catabolic process"/>
    <property type="evidence" value="ECO:0007669"/>
    <property type="project" value="UniProtKB-KW"/>
</dbReference>
<dbReference type="PANTHER" id="PTHR31683">
    <property type="entry name" value="PECTATE LYASE 18-RELATED"/>
    <property type="match status" value="1"/>
</dbReference>
<keyword evidence="3" id="KW-0964">Secreted</keyword>
<protein>
    <submittedName>
        <fullName evidence="6">Polysaccharide lyase family 1 protein</fullName>
    </submittedName>
</protein>
<evidence type="ECO:0000313" key="7">
    <source>
        <dbReference type="Proteomes" id="UP001218218"/>
    </source>
</evidence>
<evidence type="ECO:0000256" key="3">
    <source>
        <dbReference type="RuleBase" id="RU361173"/>
    </source>
</evidence>
<gene>
    <name evidence="6" type="ORF">DFH08DRAFT_1021777</name>
</gene>
<sequence length="323" mass="34131">MLFHPSVLFTLATASLTAAQLAGYATQNGGTTGGAGGTTTTVSAAAAFQTAVKTVKPITVFLTAPVHLSSQTSVASDTTIIGVGTQAILTGVGLKISGQKNIIIRNLVINKVTGNDGITITSSTNIWIDHNEFFSDLTHGPDFYDGQVDVNHASDFVTVSWNFFHDHFKSSLVGGDPENGSEDTGHFHITYHHNYWKNVHTRTPALRFSHAHVYNNYYENLVSQGIHTRSLGQALVEGNVFVNSTEPLSTYGFVIPDDSPNSGPAGDFEDDGFANLGAANDFGTGKINITRTGDFTSVPYSYSLTALASVKAAVVAGAGVGKI</sequence>
<dbReference type="InterPro" id="IPR012334">
    <property type="entry name" value="Pectin_lyas_fold"/>
</dbReference>
<keyword evidence="3" id="KW-0119">Carbohydrate metabolism</keyword>
<name>A0AAD6ZN23_9AGAR</name>
<comment type="caution">
    <text evidence="6">The sequence shown here is derived from an EMBL/GenBank/DDBJ whole genome shotgun (WGS) entry which is preliminary data.</text>
</comment>
<accession>A0AAD6ZN23</accession>
<proteinExistence type="inferred from homology"/>
<dbReference type="InterPro" id="IPR045032">
    <property type="entry name" value="PEL"/>
</dbReference>
<dbReference type="EMBL" id="JARIHO010000036">
    <property type="protein sequence ID" value="KAJ7330815.1"/>
    <property type="molecule type" value="Genomic_DNA"/>
</dbReference>
<keyword evidence="7" id="KW-1185">Reference proteome</keyword>
<dbReference type="InterPro" id="IPR011050">
    <property type="entry name" value="Pectin_lyase_fold/virulence"/>
</dbReference>
<dbReference type="GO" id="GO:0030570">
    <property type="term" value="F:pectate lyase activity"/>
    <property type="evidence" value="ECO:0007669"/>
    <property type="project" value="InterPro"/>
</dbReference>